<organism evidence="2 3">
    <name type="scientific">Phytophthora lilii</name>
    <dbReference type="NCBI Taxonomy" id="2077276"/>
    <lineage>
        <taxon>Eukaryota</taxon>
        <taxon>Sar</taxon>
        <taxon>Stramenopiles</taxon>
        <taxon>Oomycota</taxon>
        <taxon>Peronosporomycetes</taxon>
        <taxon>Peronosporales</taxon>
        <taxon>Peronosporaceae</taxon>
        <taxon>Phytophthora</taxon>
    </lineage>
</organism>
<dbReference type="PRINTS" id="PR00733">
    <property type="entry name" value="GLHYDRLASE6"/>
</dbReference>
<keyword evidence="3" id="KW-1185">Reference proteome</keyword>
<keyword evidence="1" id="KW-0732">Signal</keyword>
<comment type="caution">
    <text evidence="2">The sequence shown here is derived from an EMBL/GenBank/DDBJ whole genome shotgun (WGS) entry which is preliminary data.</text>
</comment>
<evidence type="ECO:0000256" key="1">
    <source>
        <dbReference type="SAM" id="SignalP"/>
    </source>
</evidence>
<sequence length="341" mass="37011">MLWLLLALLGLLRDEAHAADSLCSLPPVTYAAAKLAYPDSAFALDQLETMGIATWYSDRDVNGNATQSCGGPHHVVPRVLETECGGVRTPQQGLRRRRKVLYVLEPDAVGLLANKGCAADYGYQSNLTVAISLLAENPNADIYLDVGFWTLERSDTADIVAQIVKELAQAGRVKGIALNTSNYRSTTQIAELCSNFQTAVGSTDLHCIVDVSRNFQEFANASSSEWCNVRRAGIGTPPTNITGFDNIDYLVYVKPPGDSDGTCVDQSADAMRGPAAGEFFNDHFIKLWNQGYFVNQQQMATIYDPNAETSGSVLPWASSPGTWIGTAMITSLLMALQLESW</sequence>
<accession>A0A9W6X2G2</accession>
<dbReference type="InterPro" id="IPR036434">
    <property type="entry name" value="Beta_cellobiohydrolase_sf"/>
</dbReference>
<dbReference type="SUPFAM" id="SSF51989">
    <property type="entry name" value="Glycosyl hydrolases family 6, cellulases"/>
    <property type="match status" value="1"/>
</dbReference>
<dbReference type="AlphaFoldDB" id="A0A9W6X2G2"/>
<dbReference type="GO" id="GO:0004553">
    <property type="term" value="F:hydrolase activity, hydrolyzing O-glycosyl compounds"/>
    <property type="evidence" value="ECO:0007669"/>
    <property type="project" value="InterPro"/>
</dbReference>
<evidence type="ECO:0000313" key="3">
    <source>
        <dbReference type="Proteomes" id="UP001165083"/>
    </source>
</evidence>
<reference evidence="2" key="1">
    <citation type="submission" date="2023-04" db="EMBL/GenBank/DDBJ databases">
        <title>Phytophthora lilii NBRC 32176.</title>
        <authorList>
            <person name="Ichikawa N."/>
            <person name="Sato H."/>
            <person name="Tonouchi N."/>
        </authorList>
    </citation>
    <scope>NUCLEOTIDE SEQUENCE</scope>
    <source>
        <strain evidence="2">NBRC 32176</strain>
    </source>
</reference>
<dbReference type="OrthoDB" id="64893at2759"/>
<dbReference type="PANTHER" id="PTHR34876">
    <property type="match status" value="1"/>
</dbReference>
<evidence type="ECO:0000313" key="2">
    <source>
        <dbReference type="EMBL" id="GMF27110.1"/>
    </source>
</evidence>
<dbReference type="Proteomes" id="UP001165083">
    <property type="component" value="Unassembled WGS sequence"/>
</dbReference>
<dbReference type="InterPro" id="IPR016288">
    <property type="entry name" value="Beta_cellobiohydrolase"/>
</dbReference>
<feature type="signal peptide" evidence="1">
    <location>
        <begin position="1"/>
        <end position="18"/>
    </location>
</feature>
<feature type="chain" id="PRO_5040847620" evidence="1">
    <location>
        <begin position="19"/>
        <end position="341"/>
    </location>
</feature>
<dbReference type="PANTHER" id="PTHR34876:SF4">
    <property type="entry name" value="1,4-BETA-D-GLUCAN CELLOBIOHYDROLASE C-RELATED"/>
    <property type="match status" value="1"/>
</dbReference>
<dbReference type="Gene3D" id="3.20.20.40">
    <property type="entry name" value="1, 4-beta cellobiohydrolase"/>
    <property type="match status" value="1"/>
</dbReference>
<gene>
    <name evidence="2" type="ORF">Plil01_001131800</name>
</gene>
<dbReference type="EMBL" id="BSXW01000647">
    <property type="protein sequence ID" value="GMF27110.1"/>
    <property type="molecule type" value="Genomic_DNA"/>
</dbReference>
<dbReference type="Pfam" id="PF01341">
    <property type="entry name" value="Glyco_hydro_6"/>
    <property type="match status" value="1"/>
</dbReference>
<protein>
    <submittedName>
        <fullName evidence="2">Unnamed protein product</fullName>
    </submittedName>
</protein>
<proteinExistence type="predicted"/>
<name>A0A9W6X2G2_9STRA</name>
<dbReference type="GO" id="GO:0030245">
    <property type="term" value="P:cellulose catabolic process"/>
    <property type="evidence" value="ECO:0007669"/>
    <property type="project" value="InterPro"/>
</dbReference>